<keyword evidence="2" id="KW-1133">Transmembrane helix</keyword>
<reference evidence="3 4" key="1">
    <citation type="submission" date="2016-09" db="EMBL/GenBank/DDBJ databases">
        <title>The draft genome of Dichanthelium oligosanthes: A C3 panicoid grass species.</title>
        <authorList>
            <person name="Studer A.J."/>
            <person name="Schnable J.C."/>
            <person name="Brutnell T.P."/>
        </authorList>
    </citation>
    <scope>NUCLEOTIDE SEQUENCE [LARGE SCALE GENOMIC DNA]</scope>
    <source>
        <strain evidence="4">cv. Kellogg 1175</strain>
        <tissue evidence="3">Leaf</tissue>
    </source>
</reference>
<dbReference type="GO" id="GO:0009535">
    <property type="term" value="C:chloroplast thylakoid membrane"/>
    <property type="evidence" value="ECO:0007669"/>
    <property type="project" value="TreeGrafter"/>
</dbReference>
<sequence>MGAGLLLGDAAGLGAHLAIRRRRTRLYLRSWAPAPLSARLGLGAAAAIASRNRGHVARFAASASGGGDEPGELSEDEAQREWEAELNRRLKEAEEMEELERTAEQLQSQAAAEAPEESEEEKRERVRRELQKIQIWLAMAYEANRRHKDCIALYKELESSHPMINIRRQAAELRYILEAPKLKISNDEVVTIPQIGSSWDWYAGTWSDKIKEQEDKKRKMSSASNQIQPSPNIFGDFSFVRLPSEWKKSAWVVVTLWILLIGTAIYLQT</sequence>
<keyword evidence="2" id="KW-0472">Membrane</keyword>
<dbReference type="EMBL" id="LWDX02039082">
    <property type="protein sequence ID" value="OEL24713.1"/>
    <property type="molecule type" value="Genomic_DNA"/>
</dbReference>
<evidence type="ECO:0000313" key="4">
    <source>
        <dbReference type="Proteomes" id="UP000095767"/>
    </source>
</evidence>
<keyword evidence="4" id="KW-1185">Reference proteome</keyword>
<organism evidence="3 4">
    <name type="scientific">Dichanthelium oligosanthes</name>
    <dbReference type="NCBI Taxonomy" id="888268"/>
    <lineage>
        <taxon>Eukaryota</taxon>
        <taxon>Viridiplantae</taxon>
        <taxon>Streptophyta</taxon>
        <taxon>Embryophyta</taxon>
        <taxon>Tracheophyta</taxon>
        <taxon>Spermatophyta</taxon>
        <taxon>Magnoliopsida</taxon>
        <taxon>Liliopsida</taxon>
        <taxon>Poales</taxon>
        <taxon>Poaceae</taxon>
        <taxon>PACMAD clade</taxon>
        <taxon>Panicoideae</taxon>
        <taxon>Panicodae</taxon>
        <taxon>Paniceae</taxon>
        <taxon>Dichantheliinae</taxon>
        <taxon>Dichanthelium</taxon>
    </lineage>
</organism>
<dbReference type="OrthoDB" id="2019920at2759"/>
<dbReference type="Proteomes" id="UP000095767">
    <property type="component" value="Unassembled WGS sequence"/>
</dbReference>
<feature type="transmembrane region" description="Helical" evidence="2">
    <location>
        <begin position="249"/>
        <end position="267"/>
    </location>
</feature>
<protein>
    <submittedName>
        <fullName evidence="3">Uncharacterized protein</fullName>
    </submittedName>
</protein>
<dbReference type="PANTHER" id="PTHR36761">
    <property type="entry name" value="ORF03 PROTEIN"/>
    <property type="match status" value="1"/>
</dbReference>
<dbReference type="PANTHER" id="PTHR36761:SF2">
    <property type="entry name" value="ORF03 PROTEIN"/>
    <property type="match status" value="1"/>
</dbReference>
<evidence type="ECO:0000313" key="3">
    <source>
        <dbReference type="EMBL" id="OEL24713.1"/>
    </source>
</evidence>
<evidence type="ECO:0000256" key="1">
    <source>
        <dbReference type="SAM" id="MobiDB-lite"/>
    </source>
</evidence>
<feature type="region of interest" description="Disordered" evidence="1">
    <location>
        <begin position="99"/>
        <end position="125"/>
    </location>
</feature>
<keyword evidence="2" id="KW-0812">Transmembrane</keyword>
<evidence type="ECO:0000256" key="2">
    <source>
        <dbReference type="SAM" id="Phobius"/>
    </source>
</evidence>
<proteinExistence type="predicted"/>
<dbReference type="STRING" id="888268.A0A1E5VHV2"/>
<feature type="compositionally biased region" description="Low complexity" evidence="1">
    <location>
        <begin position="104"/>
        <end position="113"/>
    </location>
</feature>
<gene>
    <name evidence="3" type="ORF">BAE44_0014269</name>
</gene>
<name>A0A1E5VHV2_9POAL</name>
<comment type="caution">
    <text evidence="3">The sequence shown here is derived from an EMBL/GenBank/DDBJ whole genome shotgun (WGS) entry which is preliminary data.</text>
</comment>
<dbReference type="AlphaFoldDB" id="A0A1E5VHV2"/>
<accession>A0A1E5VHV2</accession>